<dbReference type="RefSeq" id="WP_069644280.1">
    <property type="nucleotide sequence ID" value="NZ_MIJE01000035.1"/>
</dbReference>
<dbReference type="AlphaFoldDB" id="A0A1E5FYR2"/>
<keyword evidence="5" id="KW-1185">Reference proteome</keyword>
<dbReference type="OrthoDB" id="5381491at2"/>
<keyword evidence="2" id="KW-1133">Transmembrane helix</keyword>
<feature type="domain" description="DUF4349" evidence="3">
    <location>
        <begin position="84"/>
        <end position="297"/>
    </location>
</feature>
<name>A0A1E5FYR2_9FIRM</name>
<dbReference type="EMBL" id="MIJE01000035">
    <property type="protein sequence ID" value="OEF95714.1"/>
    <property type="molecule type" value="Genomic_DNA"/>
</dbReference>
<dbReference type="InterPro" id="IPR025645">
    <property type="entry name" value="DUF4349"/>
</dbReference>
<reference evidence="4 5" key="1">
    <citation type="submission" date="2016-09" db="EMBL/GenBank/DDBJ databases">
        <title>Draft genome sequence for the type strain of Desulfuribacillus alkaliarsenatis AHT28, an obligately anaerobic, sulfidogenic bacterium isolated from Russian soda lake sediments.</title>
        <authorList>
            <person name="Abin C.A."/>
            <person name="Hollibaugh J.T."/>
        </authorList>
    </citation>
    <scope>NUCLEOTIDE SEQUENCE [LARGE SCALE GENOMIC DNA]</scope>
    <source>
        <strain evidence="4 5">AHT28</strain>
    </source>
</reference>
<sequence>MRALINKKRSIILLLIISFAGMLLLACSAGAPYSPKGDMATQESAPAPMATYDSGSTPSMELTSTSNRVNTQNRNEQTEVVNDRKLIQTVHITLEVENVVGVLRYITDSTNQMNGFVQDSRSWQSNSAQHGYITIRIPAERLPQAVQEIEGLGELKDSQTNTLDVTEQYFDREARLRNLERQEERYLDILADASTTEDVLNVERELVRVREHIEVLKGQLTYMEHQISYSTITIQLQERKSITEYSKPSFATAFESAGQAVQNSINMILTFITWIIIAGGYMLPITPLILLGLYIFYRKVYSRRKNDSSQGPETD</sequence>
<evidence type="ECO:0000259" key="3">
    <source>
        <dbReference type="Pfam" id="PF14257"/>
    </source>
</evidence>
<dbReference type="Pfam" id="PF14257">
    <property type="entry name" value="DUF4349"/>
    <property type="match status" value="1"/>
</dbReference>
<protein>
    <recommendedName>
        <fullName evidence="3">DUF4349 domain-containing protein</fullName>
    </recommendedName>
</protein>
<evidence type="ECO:0000313" key="5">
    <source>
        <dbReference type="Proteomes" id="UP000094296"/>
    </source>
</evidence>
<keyword evidence="2" id="KW-0472">Membrane</keyword>
<feature type="transmembrane region" description="Helical" evidence="2">
    <location>
        <begin position="271"/>
        <end position="297"/>
    </location>
</feature>
<dbReference type="STRING" id="766136.BHF68_11445"/>
<keyword evidence="2" id="KW-0812">Transmembrane</keyword>
<evidence type="ECO:0000313" key="4">
    <source>
        <dbReference type="EMBL" id="OEF95714.1"/>
    </source>
</evidence>
<proteinExistence type="predicted"/>
<organism evidence="4 5">
    <name type="scientific">Desulfuribacillus alkaliarsenatis</name>
    <dbReference type="NCBI Taxonomy" id="766136"/>
    <lineage>
        <taxon>Bacteria</taxon>
        <taxon>Bacillati</taxon>
        <taxon>Bacillota</taxon>
        <taxon>Desulfuribacillia</taxon>
        <taxon>Desulfuribacillales</taxon>
        <taxon>Desulfuribacillaceae</taxon>
        <taxon>Desulfuribacillus</taxon>
    </lineage>
</organism>
<feature type="compositionally biased region" description="Polar residues" evidence="1">
    <location>
        <begin position="53"/>
        <end position="76"/>
    </location>
</feature>
<accession>A0A1E5FYR2</accession>
<evidence type="ECO:0000256" key="2">
    <source>
        <dbReference type="SAM" id="Phobius"/>
    </source>
</evidence>
<comment type="caution">
    <text evidence="4">The sequence shown here is derived from an EMBL/GenBank/DDBJ whole genome shotgun (WGS) entry which is preliminary data.</text>
</comment>
<dbReference type="PROSITE" id="PS51257">
    <property type="entry name" value="PROKAR_LIPOPROTEIN"/>
    <property type="match status" value="1"/>
</dbReference>
<gene>
    <name evidence="4" type="ORF">BHF68_11445</name>
</gene>
<feature type="region of interest" description="Disordered" evidence="1">
    <location>
        <begin position="35"/>
        <end position="76"/>
    </location>
</feature>
<evidence type="ECO:0000256" key="1">
    <source>
        <dbReference type="SAM" id="MobiDB-lite"/>
    </source>
</evidence>
<dbReference type="Proteomes" id="UP000094296">
    <property type="component" value="Unassembled WGS sequence"/>
</dbReference>